<gene>
    <name evidence="2" type="ORF">NV36_14305</name>
</gene>
<dbReference type="AlphaFoldDB" id="A0A0A2GXB9"/>
<evidence type="ECO:0000313" key="3">
    <source>
        <dbReference type="Proteomes" id="UP000030140"/>
    </source>
</evidence>
<keyword evidence="1" id="KW-0812">Transmembrane</keyword>
<evidence type="ECO:0008006" key="4">
    <source>
        <dbReference type="Google" id="ProtNLM"/>
    </source>
</evidence>
<protein>
    <recommendedName>
        <fullName evidence="4">DUF4258 domain-containing protein</fullName>
    </recommendedName>
</protein>
<keyword evidence="1" id="KW-0472">Membrane</keyword>
<comment type="caution">
    <text evidence="2">The sequence shown here is derived from an EMBL/GenBank/DDBJ whole genome shotgun (WGS) entry which is preliminary data.</text>
</comment>
<evidence type="ECO:0000313" key="2">
    <source>
        <dbReference type="EMBL" id="KGO07889.1"/>
    </source>
</evidence>
<dbReference type="OrthoDB" id="1466970at2"/>
<keyword evidence="3" id="KW-1185">Reference proteome</keyword>
<sequence length="126" mass="14189">MHILKRIGYYLGGFSIGLIVLAFFFSGKKTSCAYFPQQRVLKNLRIKPYTLSPDATAALAAMQRDTVTINRLLKLGEVDFGESETRKEPCGFYVITGEDETGKDLKMTLDNCEESVRIVSIKEIKE</sequence>
<reference evidence="2 3" key="1">
    <citation type="submission" date="2014-10" db="EMBL/GenBank/DDBJ databases">
        <title>Draft genome sequence of the proteorhodopsin-containing marine bacterium Dokdonia donghaensis.</title>
        <authorList>
            <person name="Gomez-Consarnau L."/>
            <person name="Gonzalez J.M."/>
            <person name="Riedel T."/>
            <person name="Jaenicke S."/>
            <person name="Wagner-Doebler I."/>
            <person name="Fuhrman J.A."/>
        </authorList>
    </citation>
    <scope>NUCLEOTIDE SEQUENCE [LARGE SCALE GENOMIC DNA]</scope>
    <source>
        <strain evidence="2 3">DSW-1</strain>
    </source>
</reference>
<dbReference type="EMBL" id="JSAQ01000001">
    <property type="protein sequence ID" value="KGO07889.1"/>
    <property type="molecule type" value="Genomic_DNA"/>
</dbReference>
<feature type="transmembrane region" description="Helical" evidence="1">
    <location>
        <begin position="7"/>
        <end position="25"/>
    </location>
</feature>
<proteinExistence type="predicted"/>
<dbReference type="RefSeq" id="WP_035328466.1">
    <property type="nucleotide sequence ID" value="NZ_CP015125.1"/>
</dbReference>
<accession>A0A0A2GXB9</accession>
<dbReference type="PATRIC" id="fig|1300343.5.peg.1757"/>
<dbReference type="Proteomes" id="UP000030140">
    <property type="component" value="Unassembled WGS sequence"/>
</dbReference>
<organism evidence="2 3">
    <name type="scientific">Dokdonia donghaensis DSW-1</name>
    <dbReference type="NCBI Taxonomy" id="1300343"/>
    <lineage>
        <taxon>Bacteria</taxon>
        <taxon>Pseudomonadati</taxon>
        <taxon>Bacteroidota</taxon>
        <taxon>Flavobacteriia</taxon>
        <taxon>Flavobacteriales</taxon>
        <taxon>Flavobacteriaceae</taxon>
        <taxon>Dokdonia</taxon>
    </lineage>
</organism>
<name>A0A0A2GXB9_9FLAO</name>
<evidence type="ECO:0000256" key="1">
    <source>
        <dbReference type="SAM" id="Phobius"/>
    </source>
</evidence>
<keyword evidence="1" id="KW-1133">Transmembrane helix</keyword>
<dbReference type="KEGG" id="ddo:I597_1747"/>